<evidence type="ECO:0000256" key="1">
    <source>
        <dbReference type="SAM" id="Phobius"/>
    </source>
</evidence>
<dbReference type="EMBL" id="JAEQNC010000002">
    <property type="protein sequence ID" value="MBL0371105.1"/>
    <property type="molecule type" value="Genomic_DNA"/>
</dbReference>
<dbReference type="RefSeq" id="WP_201653239.1">
    <property type="nucleotide sequence ID" value="NZ_JAEQNC010000002.1"/>
</dbReference>
<keyword evidence="1" id="KW-0812">Transmembrane</keyword>
<name>A0A937CJH4_9HYPH</name>
<feature type="transmembrane region" description="Helical" evidence="1">
    <location>
        <begin position="7"/>
        <end position="24"/>
    </location>
</feature>
<gene>
    <name evidence="2" type="ORF">JJB09_03605</name>
</gene>
<reference evidence="2" key="1">
    <citation type="submission" date="2021-01" db="EMBL/GenBank/DDBJ databases">
        <title>Rhizobium sp. strain KVB221 16S ribosomal RNA gene Genome sequencing and assembly.</title>
        <authorList>
            <person name="Kang M."/>
        </authorList>
    </citation>
    <scope>NUCLEOTIDE SEQUENCE</scope>
    <source>
        <strain evidence="2">KVB221</strain>
    </source>
</reference>
<feature type="transmembrane region" description="Helical" evidence="1">
    <location>
        <begin position="44"/>
        <end position="62"/>
    </location>
</feature>
<sequence length="67" mass="7254">MKMISLILAVIGILMIIMGALWAAQGSGLFPYPETSPMINQSQWITRGGILGILGIAVIWISRKLKA</sequence>
<dbReference type="AlphaFoldDB" id="A0A937CJH4"/>
<evidence type="ECO:0008006" key="4">
    <source>
        <dbReference type="Google" id="ProtNLM"/>
    </source>
</evidence>
<comment type="caution">
    <text evidence="2">The sequence shown here is derived from an EMBL/GenBank/DDBJ whole genome shotgun (WGS) entry which is preliminary data.</text>
</comment>
<keyword evidence="3" id="KW-1185">Reference proteome</keyword>
<dbReference type="Proteomes" id="UP000633219">
    <property type="component" value="Unassembled WGS sequence"/>
</dbReference>
<evidence type="ECO:0000313" key="2">
    <source>
        <dbReference type="EMBL" id="MBL0371105.1"/>
    </source>
</evidence>
<keyword evidence="1" id="KW-0472">Membrane</keyword>
<keyword evidence="1" id="KW-1133">Transmembrane helix</keyword>
<accession>A0A937CJH4</accession>
<proteinExistence type="predicted"/>
<evidence type="ECO:0000313" key="3">
    <source>
        <dbReference type="Proteomes" id="UP000633219"/>
    </source>
</evidence>
<protein>
    <recommendedName>
        <fullName evidence="4">DUF3185 family protein</fullName>
    </recommendedName>
</protein>
<organism evidence="2 3">
    <name type="scientific">Rhizobium setariae</name>
    <dbReference type="NCBI Taxonomy" id="2801340"/>
    <lineage>
        <taxon>Bacteria</taxon>
        <taxon>Pseudomonadati</taxon>
        <taxon>Pseudomonadota</taxon>
        <taxon>Alphaproteobacteria</taxon>
        <taxon>Hyphomicrobiales</taxon>
        <taxon>Rhizobiaceae</taxon>
        <taxon>Rhizobium/Agrobacterium group</taxon>
        <taxon>Rhizobium</taxon>
    </lineage>
</organism>